<dbReference type="InterPro" id="IPR022749">
    <property type="entry name" value="D12N6_MeTrfase_N"/>
</dbReference>
<dbReference type="PANTHER" id="PTHR42933:SF3">
    <property type="entry name" value="TYPE I RESTRICTION ENZYME MJAVIII METHYLASE SUBUNIT"/>
    <property type="match status" value="1"/>
</dbReference>
<dbReference type="GO" id="GO:0009307">
    <property type="term" value="P:DNA restriction-modification system"/>
    <property type="evidence" value="ECO:0007669"/>
    <property type="project" value="UniProtKB-KW"/>
</dbReference>
<dbReference type="PROSITE" id="PS00092">
    <property type="entry name" value="N6_MTASE"/>
    <property type="match status" value="1"/>
</dbReference>
<keyword evidence="11" id="KW-1185">Reference proteome</keyword>
<dbReference type="PANTHER" id="PTHR42933">
    <property type="entry name" value="SLR6095 PROTEIN"/>
    <property type="match status" value="1"/>
</dbReference>
<dbReference type="InterPro" id="IPR029063">
    <property type="entry name" value="SAM-dependent_MTases_sf"/>
</dbReference>
<evidence type="ECO:0000256" key="5">
    <source>
        <dbReference type="ARBA" id="ARBA00022691"/>
    </source>
</evidence>
<dbReference type="EMBL" id="JACHHU010000004">
    <property type="protein sequence ID" value="MBB6542399.1"/>
    <property type="molecule type" value="Genomic_DNA"/>
</dbReference>
<proteinExistence type="inferred from homology"/>
<dbReference type="Gene3D" id="3.40.50.150">
    <property type="entry name" value="Vaccinia Virus protein VP39"/>
    <property type="match status" value="1"/>
</dbReference>
<dbReference type="SUPFAM" id="SSF53335">
    <property type="entry name" value="S-adenosyl-L-methionine-dependent methyltransferases"/>
    <property type="match status" value="1"/>
</dbReference>
<keyword evidence="5" id="KW-0949">S-adenosyl-L-methionine</keyword>
<gene>
    <name evidence="10" type="ORF">HNQ55_000886</name>
</gene>
<dbReference type="InterPro" id="IPR003356">
    <property type="entry name" value="DNA_methylase_A-5"/>
</dbReference>
<feature type="domain" description="DNA methylase adenine-specific" evidence="8">
    <location>
        <begin position="177"/>
        <end position="489"/>
    </location>
</feature>
<evidence type="ECO:0000256" key="2">
    <source>
        <dbReference type="ARBA" id="ARBA00011900"/>
    </source>
</evidence>
<evidence type="ECO:0000313" key="11">
    <source>
        <dbReference type="Proteomes" id="UP000537141"/>
    </source>
</evidence>
<dbReference type="PRINTS" id="PR00507">
    <property type="entry name" value="N12N6MTFRASE"/>
</dbReference>
<dbReference type="RefSeq" id="WP_184422998.1">
    <property type="nucleotide sequence ID" value="NZ_AP027362.1"/>
</dbReference>
<comment type="similarity">
    <text evidence="1">Belongs to the N(4)/N(6)-methyltransferase family.</text>
</comment>
<evidence type="ECO:0000256" key="3">
    <source>
        <dbReference type="ARBA" id="ARBA00022603"/>
    </source>
</evidence>
<protein>
    <recommendedName>
        <fullName evidence="2">site-specific DNA-methyltransferase (adenine-specific)</fullName>
        <ecNumber evidence="2">2.1.1.72</ecNumber>
    </recommendedName>
</protein>
<dbReference type="GO" id="GO:0032259">
    <property type="term" value="P:methylation"/>
    <property type="evidence" value="ECO:0007669"/>
    <property type="project" value="UniProtKB-KW"/>
</dbReference>
<sequence length="821" mass="93483">MDHSAHNKLISFIWSIADDCLRDVYVRGKYRDVILPMVVLRRLDTLLEPTKKAVLDEVKFQVDEMEATELDDEPLISESGYVFYNTSKWTLKSLFNTATNNQQILLANVEEYLNGFSGNVKEIIACFELQNQVKKMATSDVLLDVLEKFVSPNINLTPFDIKDPDGNTLPALTNLGMGYVFEELIRKFNEDNNEEAGEHFTPREVIELMTHLVFDPIEKDLPLTLTVYDPACGSGGMLTETQNFIYEKYPAENATRDIYLYGKEVSPETYAICKSDMMIKGNNPENIKVGSTLSTNEFSANKFDFMLSNPPYGKSWSGEQKYIKDGKDVIDPRFIIELTDYWGNKSSVDATPRSSDGQLLFLMEMVSKMKATDVSPLGSRIASVHNGSSLFTGDAGSGESNIRRYIIENDMLDAIVQLPNNLFYNTGITTYIWLLNNNKPQNRQGKVQLIDASLLFKKLRKNLGDKNCEFTPEHIVEITQTYLESASVERKLTVVNDPTGIASKVFNNDDFGYYKVNIERPDRRSAQFKDELIAPLRFDKTLREPMEYLFAEYGDKVYQADFFTANDKAKEKEIITWCEDNDINLNAKAKAKLLSTDTWQNGKLLVELANKLAETITKEYNDYNLFKADVEARFKDVSADVLADIKANKRKAFYTTVVNAMSWYDENAEKVIKKVVKFKQDKLDELLHHLGCEASDLADFGYYSTGTKNEFTTYEANSDLRDAESVPLTYLEDKVDKNGAQDNCEIHQYYLDEVQPHVVEAWINLDSTKTGYEISFNKYFYQHKPLRSMDEVATDIINLEQKAEGLIADILGVELAKVQGE</sequence>
<evidence type="ECO:0000259" key="9">
    <source>
        <dbReference type="Pfam" id="PF12161"/>
    </source>
</evidence>
<reference evidence="10 11" key="1">
    <citation type="submission" date="2020-08" db="EMBL/GenBank/DDBJ databases">
        <title>Genomic Encyclopedia of Type Strains, Phase IV (KMG-IV): sequencing the most valuable type-strain genomes for metagenomic binning, comparative biology and taxonomic classification.</title>
        <authorList>
            <person name="Goeker M."/>
        </authorList>
    </citation>
    <scope>NUCLEOTIDE SEQUENCE [LARGE SCALE GENOMIC DNA]</scope>
    <source>
        <strain evidence="10 11">DSM 26287</strain>
    </source>
</reference>
<evidence type="ECO:0000256" key="1">
    <source>
        <dbReference type="ARBA" id="ARBA00006594"/>
    </source>
</evidence>
<dbReference type="InterPro" id="IPR051537">
    <property type="entry name" value="DNA_Adenine_Mtase"/>
</dbReference>
<dbReference type="Pfam" id="PF02384">
    <property type="entry name" value="N6_Mtase"/>
    <property type="match status" value="1"/>
</dbReference>
<evidence type="ECO:0000259" key="8">
    <source>
        <dbReference type="Pfam" id="PF02384"/>
    </source>
</evidence>
<evidence type="ECO:0000313" key="10">
    <source>
        <dbReference type="EMBL" id="MBB6542399.1"/>
    </source>
</evidence>
<dbReference type="Proteomes" id="UP000537141">
    <property type="component" value="Unassembled WGS sequence"/>
</dbReference>
<accession>A0A7X0TSR5</accession>
<dbReference type="InterPro" id="IPR002052">
    <property type="entry name" value="DNA_methylase_N6_adenine_CS"/>
</dbReference>
<dbReference type="CDD" id="cd02440">
    <property type="entry name" value="AdoMet_MTases"/>
    <property type="match status" value="1"/>
</dbReference>
<comment type="catalytic activity">
    <reaction evidence="7">
        <text>a 2'-deoxyadenosine in DNA + S-adenosyl-L-methionine = an N(6)-methyl-2'-deoxyadenosine in DNA + S-adenosyl-L-homocysteine + H(+)</text>
        <dbReference type="Rhea" id="RHEA:15197"/>
        <dbReference type="Rhea" id="RHEA-COMP:12418"/>
        <dbReference type="Rhea" id="RHEA-COMP:12419"/>
        <dbReference type="ChEBI" id="CHEBI:15378"/>
        <dbReference type="ChEBI" id="CHEBI:57856"/>
        <dbReference type="ChEBI" id="CHEBI:59789"/>
        <dbReference type="ChEBI" id="CHEBI:90615"/>
        <dbReference type="ChEBI" id="CHEBI:90616"/>
        <dbReference type="EC" id="2.1.1.72"/>
    </reaction>
</comment>
<dbReference type="GO" id="GO:0008170">
    <property type="term" value="F:N-methyltransferase activity"/>
    <property type="evidence" value="ECO:0007669"/>
    <property type="project" value="InterPro"/>
</dbReference>
<evidence type="ECO:0000256" key="6">
    <source>
        <dbReference type="ARBA" id="ARBA00022747"/>
    </source>
</evidence>
<keyword evidence="6" id="KW-0680">Restriction system</keyword>
<dbReference type="GO" id="GO:0003677">
    <property type="term" value="F:DNA binding"/>
    <property type="evidence" value="ECO:0007669"/>
    <property type="project" value="InterPro"/>
</dbReference>
<feature type="domain" description="N6 adenine-specific DNA methyltransferase N-terminal" evidence="9">
    <location>
        <begin position="11"/>
        <end position="149"/>
    </location>
</feature>
<dbReference type="Pfam" id="PF12161">
    <property type="entry name" value="HsdM_N"/>
    <property type="match status" value="1"/>
</dbReference>
<organism evidence="10 11">
    <name type="scientific">Thalassotalea piscium</name>
    <dbReference type="NCBI Taxonomy" id="1230533"/>
    <lineage>
        <taxon>Bacteria</taxon>
        <taxon>Pseudomonadati</taxon>
        <taxon>Pseudomonadota</taxon>
        <taxon>Gammaproteobacteria</taxon>
        <taxon>Alteromonadales</taxon>
        <taxon>Colwelliaceae</taxon>
        <taxon>Thalassotalea</taxon>
    </lineage>
</organism>
<dbReference type="EC" id="2.1.1.72" evidence="2"/>
<dbReference type="GO" id="GO:0009007">
    <property type="term" value="F:site-specific DNA-methyltransferase (adenine-specific) activity"/>
    <property type="evidence" value="ECO:0007669"/>
    <property type="project" value="UniProtKB-EC"/>
</dbReference>
<dbReference type="AlphaFoldDB" id="A0A7X0TSR5"/>
<keyword evidence="3 10" id="KW-0489">Methyltransferase</keyword>
<keyword evidence="4 10" id="KW-0808">Transferase</keyword>
<name>A0A7X0TSR5_9GAMM</name>
<evidence type="ECO:0000256" key="4">
    <source>
        <dbReference type="ARBA" id="ARBA00022679"/>
    </source>
</evidence>
<evidence type="ECO:0000256" key="7">
    <source>
        <dbReference type="ARBA" id="ARBA00047942"/>
    </source>
</evidence>
<comment type="caution">
    <text evidence="10">The sequence shown here is derived from an EMBL/GenBank/DDBJ whole genome shotgun (WGS) entry which is preliminary data.</text>
</comment>